<dbReference type="PANTHER" id="PTHR24421:SF10">
    <property type="entry name" value="NITRATE_NITRITE SENSOR PROTEIN NARQ"/>
    <property type="match status" value="1"/>
</dbReference>
<reference evidence="14" key="1">
    <citation type="submission" date="2023-07" db="EMBL/GenBank/DDBJ databases">
        <title>Zobellia barbeyronii sp. nov., a new marine flavobacterium, isolated from green and red algae.</title>
        <authorList>
            <person name="Nedashkovskaya O.I."/>
            <person name="Otstavnykh N."/>
            <person name="Zhukova N."/>
            <person name="Guzev K."/>
            <person name="Chausova V."/>
            <person name="Tekutyeva L."/>
            <person name="Mikhailov V."/>
            <person name="Isaeva M."/>
        </authorList>
    </citation>
    <scope>NUCLEOTIDE SEQUENCE [LARGE SCALE GENOMIC DNA]</scope>
    <source>
        <strain evidence="14">KMM 6746</strain>
    </source>
</reference>
<dbReference type="PROSITE" id="PS50109">
    <property type="entry name" value="HIS_KIN"/>
    <property type="match status" value="1"/>
</dbReference>
<dbReference type="GO" id="GO:0016301">
    <property type="term" value="F:kinase activity"/>
    <property type="evidence" value="ECO:0007669"/>
    <property type="project" value="UniProtKB-KW"/>
</dbReference>
<evidence type="ECO:0000256" key="5">
    <source>
        <dbReference type="ARBA" id="ARBA00022741"/>
    </source>
</evidence>
<evidence type="ECO:0000256" key="6">
    <source>
        <dbReference type="ARBA" id="ARBA00022777"/>
    </source>
</evidence>
<keyword evidence="6 13" id="KW-0418">Kinase</keyword>
<gene>
    <name evidence="13" type="ORF">HW347_11715</name>
</gene>
<feature type="chain" id="PRO_5046700417" description="histidine kinase" evidence="11">
    <location>
        <begin position="33"/>
        <end position="662"/>
    </location>
</feature>
<dbReference type="SMART" id="SM00387">
    <property type="entry name" value="HATPase_c"/>
    <property type="match status" value="1"/>
</dbReference>
<evidence type="ECO:0000256" key="7">
    <source>
        <dbReference type="ARBA" id="ARBA00022840"/>
    </source>
</evidence>
<evidence type="ECO:0000256" key="8">
    <source>
        <dbReference type="ARBA" id="ARBA00023012"/>
    </source>
</evidence>
<protein>
    <recommendedName>
        <fullName evidence="2">histidine kinase</fullName>
        <ecNumber evidence="2">2.7.13.3</ecNumber>
    </recommendedName>
</protein>
<dbReference type="Gene3D" id="1.25.40.10">
    <property type="entry name" value="Tetratricopeptide repeat domain"/>
    <property type="match status" value="1"/>
</dbReference>
<dbReference type="EMBL" id="JACATN010000003">
    <property type="protein sequence ID" value="MBT2161934.1"/>
    <property type="molecule type" value="Genomic_DNA"/>
</dbReference>
<dbReference type="Pfam" id="PF07730">
    <property type="entry name" value="HisKA_3"/>
    <property type="match status" value="1"/>
</dbReference>
<dbReference type="InterPro" id="IPR050482">
    <property type="entry name" value="Sensor_HK_TwoCompSys"/>
</dbReference>
<keyword evidence="5" id="KW-0547">Nucleotide-binding</keyword>
<dbReference type="EC" id="2.7.13.3" evidence="2"/>
<evidence type="ECO:0000256" key="3">
    <source>
        <dbReference type="ARBA" id="ARBA00022553"/>
    </source>
</evidence>
<dbReference type="Gene3D" id="3.30.565.10">
    <property type="entry name" value="Histidine kinase-like ATPase, C-terminal domain"/>
    <property type="match status" value="1"/>
</dbReference>
<dbReference type="InterPro" id="IPR011990">
    <property type="entry name" value="TPR-like_helical_dom_sf"/>
</dbReference>
<keyword evidence="10" id="KW-0472">Membrane</keyword>
<keyword evidence="8" id="KW-0902">Two-component regulatory system</keyword>
<evidence type="ECO:0000259" key="12">
    <source>
        <dbReference type="PROSITE" id="PS50109"/>
    </source>
</evidence>
<keyword evidence="7" id="KW-0067">ATP-binding</keyword>
<proteinExistence type="predicted"/>
<dbReference type="InterPro" id="IPR005467">
    <property type="entry name" value="His_kinase_dom"/>
</dbReference>
<dbReference type="InterPro" id="IPR036890">
    <property type="entry name" value="HATPase_C_sf"/>
</dbReference>
<sequence length="662" mass="75711">MKTKHKFYITRILGSFKLFSLAILLCFSNLHAQEASKDSANEDRPQRITFSTIPNTREDSLTPYYEALKNADFGSQRFSVFEQLVEEHIKKGNTDSILHYGNLYVKELGNWEKPDVSKNLHYAKAHYFLGIGNHFNGLLDKSIEWHIKGLQEAEAANSNEYQFKNKIGLAHNYILKSEADKAIAMLTKAIADFGAEFPDQTIQARILLGNAQLSKQAYVLAKKEFDEGLRMATDFKNLEKELTVKLEIAKLAEAQADYEKAFQGYESVRNEALSNGFIAIYFEGSLLLGRLYYKEEMYETANIALSVAYINAINRENLQFQREALIVQARSFSKLEDYKNAYAILTQLFGVNNQINNKQQREIIKELEIQYETLQKEKAISTLEEDQIVKVAELERQKTIKNAFLIGFLIILIPVIALLYVYYQKIQTQSELTKKQEEINTQKVTALKQKQELNLIKASVEGQDEERKRIAQELHDSIGGNLAGIKLQVSTMTSDSNKWKEINSQLDETYQLVRDISHTLIPKKFKQHAFSDLIREYIKSISSSGKIKIGFYPHPEVDINALDEKVQMELFKVIQELMTNTLKHAEANNVDIHLSLLNKELSLLFEDNGQGFDISKIKEGIGFENIRSRINQLNGLLHIDSSKNRGTVISIEIPIKTTSHEI</sequence>
<keyword evidence="14" id="KW-1185">Reference proteome</keyword>
<keyword evidence="10" id="KW-1133">Transmembrane helix</keyword>
<evidence type="ECO:0000256" key="2">
    <source>
        <dbReference type="ARBA" id="ARBA00012438"/>
    </source>
</evidence>
<feature type="signal peptide" evidence="11">
    <location>
        <begin position="1"/>
        <end position="32"/>
    </location>
</feature>
<evidence type="ECO:0000313" key="13">
    <source>
        <dbReference type="EMBL" id="MBT2161934.1"/>
    </source>
</evidence>
<evidence type="ECO:0000256" key="10">
    <source>
        <dbReference type="SAM" id="Phobius"/>
    </source>
</evidence>
<dbReference type="InterPro" id="IPR003594">
    <property type="entry name" value="HATPase_dom"/>
</dbReference>
<dbReference type="Pfam" id="PF02518">
    <property type="entry name" value="HATPase_c"/>
    <property type="match status" value="1"/>
</dbReference>
<feature type="transmembrane region" description="Helical" evidence="10">
    <location>
        <begin position="403"/>
        <end position="423"/>
    </location>
</feature>
<dbReference type="SUPFAM" id="SSF55874">
    <property type="entry name" value="ATPase domain of HSP90 chaperone/DNA topoisomerase II/histidine kinase"/>
    <property type="match status" value="1"/>
</dbReference>
<evidence type="ECO:0000256" key="1">
    <source>
        <dbReference type="ARBA" id="ARBA00000085"/>
    </source>
</evidence>
<evidence type="ECO:0000313" key="14">
    <source>
        <dbReference type="Proteomes" id="UP000740413"/>
    </source>
</evidence>
<evidence type="ECO:0000256" key="11">
    <source>
        <dbReference type="SAM" id="SignalP"/>
    </source>
</evidence>
<dbReference type="Gene3D" id="1.20.5.1930">
    <property type="match status" value="1"/>
</dbReference>
<keyword evidence="10" id="KW-0812">Transmembrane</keyword>
<dbReference type="CDD" id="cd16917">
    <property type="entry name" value="HATPase_UhpB-NarQ-NarX-like"/>
    <property type="match status" value="1"/>
</dbReference>
<dbReference type="PANTHER" id="PTHR24421">
    <property type="entry name" value="NITRATE/NITRITE SENSOR PROTEIN NARX-RELATED"/>
    <property type="match status" value="1"/>
</dbReference>
<comment type="caution">
    <text evidence="13">The sequence shown here is derived from an EMBL/GenBank/DDBJ whole genome shotgun (WGS) entry which is preliminary data.</text>
</comment>
<feature type="domain" description="Histidine kinase" evidence="12">
    <location>
        <begin position="469"/>
        <end position="657"/>
    </location>
</feature>
<organism evidence="13 14">
    <name type="scientific">Zobellia barbeyronii</name>
    <dbReference type="NCBI Taxonomy" id="2748009"/>
    <lineage>
        <taxon>Bacteria</taxon>
        <taxon>Pseudomonadati</taxon>
        <taxon>Bacteroidota</taxon>
        <taxon>Flavobacteriia</taxon>
        <taxon>Flavobacteriales</taxon>
        <taxon>Flavobacteriaceae</taxon>
        <taxon>Zobellia</taxon>
    </lineage>
</organism>
<keyword evidence="3" id="KW-0597">Phosphoprotein</keyword>
<accession>A0ABS5WEW5</accession>
<keyword evidence="4" id="KW-0808">Transferase</keyword>
<name>A0ABS5WEW5_9FLAO</name>
<evidence type="ECO:0000256" key="4">
    <source>
        <dbReference type="ARBA" id="ARBA00022679"/>
    </source>
</evidence>
<dbReference type="Proteomes" id="UP000740413">
    <property type="component" value="Unassembled WGS sequence"/>
</dbReference>
<comment type="catalytic activity">
    <reaction evidence="1">
        <text>ATP + protein L-histidine = ADP + protein N-phospho-L-histidine.</text>
        <dbReference type="EC" id="2.7.13.3"/>
    </reaction>
</comment>
<dbReference type="InterPro" id="IPR011712">
    <property type="entry name" value="Sig_transdc_His_kin_sub3_dim/P"/>
</dbReference>
<dbReference type="SUPFAM" id="SSF48452">
    <property type="entry name" value="TPR-like"/>
    <property type="match status" value="1"/>
</dbReference>
<keyword evidence="9" id="KW-0175">Coiled coil</keyword>
<keyword evidence="11" id="KW-0732">Signal</keyword>
<evidence type="ECO:0000256" key="9">
    <source>
        <dbReference type="SAM" id="Coils"/>
    </source>
</evidence>
<feature type="coiled-coil region" evidence="9">
    <location>
        <begin position="357"/>
        <end position="384"/>
    </location>
</feature>